<keyword evidence="2" id="KW-0812">Transmembrane</keyword>
<evidence type="ECO:0000256" key="2">
    <source>
        <dbReference type="SAM" id="Phobius"/>
    </source>
</evidence>
<accession>I4ALP2</accession>
<dbReference type="Gene3D" id="1.25.40.10">
    <property type="entry name" value="Tetratricopeptide repeat domain"/>
    <property type="match status" value="1"/>
</dbReference>
<dbReference type="SUPFAM" id="SSF48452">
    <property type="entry name" value="TPR-like"/>
    <property type="match status" value="1"/>
</dbReference>
<keyword evidence="2" id="KW-1133">Transmembrane helix</keyword>
<dbReference type="EMBL" id="CP003345">
    <property type="protein sequence ID" value="AFM04877.1"/>
    <property type="molecule type" value="Genomic_DNA"/>
</dbReference>
<reference evidence="4" key="1">
    <citation type="submission" date="2012-06" db="EMBL/GenBank/DDBJ databases">
        <title>The complete genome of Flexibacter litoralis DSM 6794.</title>
        <authorList>
            <person name="Lucas S."/>
            <person name="Copeland A."/>
            <person name="Lapidus A."/>
            <person name="Glavina del Rio T."/>
            <person name="Dalin E."/>
            <person name="Tice H."/>
            <person name="Bruce D."/>
            <person name="Goodwin L."/>
            <person name="Pitluck S."/>
            <person name="Peters L."/>
            <person name="Ovchinnikova G."/>
            <person name="Lu M."/>
            <person name="Kyrpides N."/>
            <person name="Mavromatis K."/>
            <person name="Ivanova N."/>
            <person name="Brettin T."/>
            <person name="Detter J.C."/>
            <person name="Han C."/>
            <person name="Larimer F."/>
            <person name="Land M."/>
            <person name="Hauser L."/>
            <person name="Markowitz V."/>
            <person name="Cheng J.-F."/>
            <person name="Hugenholtz P."/>
            <person name="Woyke T."/>
            <person name="Wu D."/>
            <person name="Spring S."/>
            <person name="Lang E."/>
            <person name="Kopitz M."/>
            <person name="Brambilla E."/>
            <person name="Klenk H.-P."/>
            <person name="Eisen J.A."/>
        </authorList>
    </citation>
    <scope>NUCLEOTIDE SEQUENCE [LARGE SCALE GENOMIC DNA]</scope>
    <source>
        <strain evidence="4">ATCC 23117 / DSM 6794 / NBRC 15988 / NCIMB 1366 / Sio-4</strain>
    </source>
</reference>
<feature type="region of interest" description="Disordered" evidence="1">
    <location>
        <begin position="234"/>
        <end position="256"/>
    </location>
</feature>
<evidence type="ECO:0000313" key="3">
    <source>
        <dbReference type="EMBL" id="AFM04877.1"/>
    </source>
</evidence>
<dbReference type="AlphaFoldDB" id="I4ALP2"/>
<dbReference type="InterPro" id="IPR011990">
    <property type="entry name" value="TPR-like_helical_dom_sf"/>
</dbReference>
<dbReference type="OrthoDB" id="821231at2"/>
<evidence type="ECO:0000313" key="4">
    <source>
        <dbReference type="Proteomes" id="UP000006054"/>
    </source>
</evidence>
<name>I4ALP2_BERLS</name>
<sequence length="373" mass="43279">MSQNNTNRDKKIRSILERSSNINAQNLQKYIDKKLSKEELHEVEKQLLNSDFATEALEGFENADFKVNITASTNQLNKEIKKYNKERGFYKTNYRYFYAAASVILIFGISFSLTRSLKKDEFVEQNTISDISQSKQTTNEETPILALNKDKELIEKLKNEEITEMKASRNEVKIENNRALNQDKSETEQDFSTSDIWITKKEKIENSADEIIPLDSFERTTTSPTTTNIEQLADDDYNFFSDNEQKNKSTRNQKSSTELLSDAMQSYENKKYTEANLLFDSYLIANPTNAQALYFGGMSYYDNDNYSKSIPLLEKFLIQKSNILYQKNHQDAEWYLANSYLKVKQKQKAKTILQKIAKSNSKYSNQAKSLLKN</sequence>
<organism evidence="3 4">
    <name type="scientific">Bernardetia litoralis (strain ATCC 23117 / DSM 6794 / NBRC 15988 / NCIMB 1366 / Fx l1 / Sio-4)</name>
    <name type="common">Flexibacter litoralis</name>
    <dbReference type="NCBI Taxonomy" id="880071"/>
    <lineage>
        <taxon>Bacteria</taxon>
        <taxon>Pseudomonadati</taxon>
        <taxon>Bacteroidota</taxon>
        <taxon>Cytophagia</taxon>
        <taxon>Cytophagales</taxon>
        <taxon>Bernardetiaceae</taxon>
        <taxon>Bernardetia</taxon>
    </lineage>
</organism>
<protein>
    <submittedName>
        <fullName evidence="3">Uncharacterized protein</fullName>
    </submittedName>
</protein>
<dbReference type="KEGG" id="fli:Fleli_2512"/>
<keyword evidence="4" id="KW-1185">Reference proteome</keyword>
<dbReference type="STRING" id="880071.Fleli_2512"/>
<gene>
    <name evidence="3" type="ordered locus">Fleli_2512</name>
</gene>
<evidence type="ECO:0000256" key="1">
    <source>
        <dbReference type="SAM" id="MobiDB-lite"/>
    </source>
</evidence>
<dbReference type="Proteomes" id="UP000006054">
    <property type="component" value="Chromosome"/>
</dbReference>
<proteinExistence type="predicted"/>
<keyword evidence="2" id="KW-0472">Membrane</keyword>
<dbReference type="HOGENOM" id="CLU_741359_0_0_10"/>
<dbReference type="RefSeq" id="WP_014798314.1">
    <property type="nucleotide sequence ID" value="NC_018018.1"/>
</dbReference>
<feature type="transmembrane region" description="Helical" evidence="2">
    <location>
        <begin position="96"/>
        <end position="113"/>
    </location>
</feature>